<keyword evidence="1" id="KW-0472">Membrane</keyword>
<dbReference type="InterPro" id="IPR002656">
    <property type="entry name" value="Acyl_transf_3_dom"/>
</dbReference>
<feature type="transmembrane region" description="Helical" evidence="1">
    <location>
        <begin position="281"/>
        <end position="301"/>
    </location>
</feature>
<dbReference type="InterPro" id="IPR050879">
    <property type="entry name" value="Acyltransferase_3"/>
</dbReference>
<feature type="transmembrane region" description="Helical" evidence="1">
    <location>
        <begin position="199"/>
        <end position="215"/>
    </location>
</feature>
<evidence type="ECO:0000313" key="4">
    <source>
        <dbReference type="Proteomes" id="UP000218432"/>
    </source>
</evidence>
<gene>
    <name evidence="3" type="ORF">BSFP_058260</name>
</gene>
<protein>
    <submittedName>
        <fullName evidence="3">Acyltransferase</fullName>
    </submittedName>
</protein>
<feature type="transmembrane region" description="Helical" evidence="1">
    <location>
        <begin position="154"/>
        <end position="178"/>
    </location>
</feature>
<dbReference type="PANTHER" id="PTHR23028:SF53">
    <property type="entry name" value="ACYL_TRANSF_3 DOMAIN-CONTAINING PROTEIN"/>
    <property type="match status" value="1"/>
</dbReference>
<accession>A0A1Y1BX64</accession>
<keyword evidence="3" id="KW-0808">Transferase</keyword>
<evidence type="ECO:0000313" key="3">
    <source>
        <dbReference type="EMBL" id="BAX62958.1"/>
    </source>
</evidence>
<dbReference type="GO" id="GO:0009103">
    <property type="term" value="P:lipopolysaccharide biosynthetic process"/>
    <property type="evidence" value="ECO:0007669"/>
    <property type="project" value="TreeGrafter"/>
</dbReference>
<feature type="transmembrane region" description="Helical" evidence="1">
    <location>
        <begin position="69"/>
        <end position="86"/>
    </location>
</feature>
<sequence>MKHRHRVRFAFTASPAATRTGPRNARIDLLRGVSIVLVLLHHFNIAYPLRDTALACVLGWDTVHAIVRNGNYGVTMFFAISGYLITSNARRRWGSLGALDVRAFYVSRIARIVPCLLLLLALVNGLAAAGVPIFTNHAPQGIAVSFWLVNLASLTFWMNVLIGAYGWINYALGVLWSLSVEEVFYLSFPLLCIALRRDSRLFAFWLLIAAIGPVYRFTHPGDEGGFLYAYFACFDGIAIGCCTALLAERARWQVLAAAPVQWLAAAAMTALYLAWPIAQSHVIGVSAMALGTGVLLIGAHAERERAHGRVLAPLRWSGRLSYELYLFHLIVLGALRTFWPPSATHGDGKLALLVTYLVLSAGLSAVIAHGYATPLDRFIKRIASRPAARVPDGARF</sequence>
<feature type="transmembrane region" description="Helical" evidence="1">
    <location>
        <begin position="351"/>
        <end position="372"/>
    </location>
</feature>
<dbReference type="Proteomes" id="UP000218432">
    <property type="component" value="Chromosome 2"/>
</dbReference>
<dbReference type="AlphaFoldDB" id="A0A1Y1BX64"/>
<reference evidence="3 4" key="1">
    <citation type="journal article" date="2017" name="Genome Announc.">
        <title>Complete Genome Sequence of Burkholderia stabilis FERMP-21014.</title>
        <authorList>
            <person name="Konishi K."/>
            <person name="Kumagai T."/>
            <person name="Sakasegawa S."/>
            <person name="Tamura T."/>
        </authorList>
    </citation>
    <scope>NUCLEOTIDE SEQUENCE [LARGE SCALE GENOMIC DNA]</scope>
    <source>
        <strain evidence="3 4">FERMP-21014</strain>
    </source>
</reference>
<organism evidence="3 4">
    <name type="scientific">Burkholderia stabilis</name>
    <dbReference type="NCBI Taxonomy" id="95485"/>
    <lineage>
        <taxon>Bacteria</taxon>
        <taxon>Pseudomonadati</taxon>
        <taxon>Pseudomonadota</taxon>
        <taxon>Betaproteobacteria</taxon>
        <taxon>Burkholderiales</taxon>
        <taxon>Burkholderiaceae</taxon>
        <taxon>Burkholderia</taxon>
        <taxon>Burkholderia cepacia complex</taxon>
    </lineage>
</organism>
<feature type="transmembrane region" description="Helical" evidence="1">
    <location>
        <begin position="29"/>
        <end position="49"/>
    </location>
</feature>
<evidence type="ECO:0000256" key="1">
    <source>
        <dbReference type="SAM" id="Phobius"/>
    </source>
</evidence>
<evidence type="ECO:0000259" key="2">
    <source>
        <dbReference type="Pfam" id="PF01757"/>
    </source>
</evidence>
<dbReference type="GO" id="GO:0016020">
    <property type="term" value="C:membrane"/>
    <property type="evidence" value="ECO:0007669"/>
    <property type="project" value="TreeGrafter"/>
</dbReference>
<dbReference type="PANTHER" id="PTHR23028">
    <property type="entry name" value="ACETYLTRANSFERASE"/>
    <property type="match status" value="1"/>
</dbReference>
<dbReference type="GO" id="GO:0016747">
    <property type="term" value="F:acyltransferase activity, transferring groups other than amino-acyl groups"/>
    <property type="evidence" value="ECO:0007669"/>
    <property type="project" value="InterPro"/>
</dbReference>
<keyword evidence="1" id="KW-0812">Transmembrane</keyword>
<proteinExistence type="predicted"/>
<keyword evidence="3" id="KW-0012">Acyltransferase</keyword>
<feature type="transmembrane region" description="Helical" evidence="1">
    <location>
        <begin position="322"/>
        <end position="339"/>
    </location>
</feature>
<feature type="transmembrane region" description="Helical" evidence="1">
    <location>
        <begin position="254"/>
        <end position="275"/>
    </location>
</feature>
<dbReference type="Pfam" id="PF01757">
    <property type="entry name" value="Acyl_transf_3"/>
    <property type="match status" value="1"/>
</dbReference>
<feature type="transmembrane region" description="Helical" evidence="1">
    <location>
        <begin position="112"/>
        <end position="134"/>
    </location>
</feature>
<dbReference type="EMBL" id="AP018112">
    <property type="protein sequence ID" value="BAX62958.1"/>
    <property type="molecule type" value="Genomic_DNA"/>
</dbReference>
<feature type="domain" description="Acyltransferase 3" evidence="2">
    <location>
        <begin position="25"/>
        <end position="368"/>
    </location>
</feature>
<name>A0A1Y1BX64_9BURK</name>
<feature type="transmembrane region" description="Helical" evidence="1">
    <location>
        <begin position="227"/>
        <end position="247"/>
    </location>
</feature>
<keyword evidence="1" id="KW-1133">Transmembrane helix</keyword>